<dbReference type="Gene3D" id="3.40.640.10">
    <property type="entry name" value="Type I PLP-dependent aspartate aminotransferase-like (Major domain)"/>
    <property type="match status" value="1"/>
</dbReference>
<dbReference type="InterPro" id="IPR015424">
    <property type="entry name" value="PyrdxlP-dep_Trfase"/>
</dbReference>
<comment type="cofactor">
    <cofactor evidence="1">
        <name>pyridoxal 5'-phosphate</name>
        <dbReference type="ChEBI" id="CHEBI:597326"/>
    </cofactor>
</comment>
<dbReference type="SUPFAM" id="SSF53383">
    <property type="entry name" value="PLP-dependent transferases"/>
    <property type="match status" value="1"/>
</dbReference>
<dbReference type="AlphaFoldDB" id="X1BU87"/>
<dbReference type="PANTHER" id="PTHR42832">
    <property type="entry name" value="AMINO ACID AMINOTRANSFERASE"/>
    <property type="match status" value="1"/>
</dbReference>
<gene>
    <name evidence="5" type="ORF">S01H4_30416</name>
</gene>
<organism evidence="5">
    <name type="scientific">marine sediment metagenome</name>
    <dbReference type="NCBI Taxonomy" id="412755"/>
    <lineage>
        <taxon>unclassified sequences</taxon>
        <taxon>metagenomes</taxon>
        <taxon>ecological metagenomes</taxon>
    </lineage>
</organism>
<proteinExistence type="predicted"/>
<dbReference type="InterPro" id="IPR004838">
    <property type="entry name" value="NHTrfase_class1_PyrdxlP-BS"/>
</dbReference>
<evidence type="ECO:0000313" key="5">
    <source>
        <dbReference type="EMBL" id="GAG87753.1"/>
    </source>
</evidence>
<keyword evidence="2" id="KW-0032">Aminotransferase</keyword>
<reference evidence="5" key="1">
    <citation type="journal article" date="2014" name="Front. Microbiol.">
        <title>High frequency of phylogenetically diverse reductive dehalogenase-homologous genes in deep subseafloor sedimentary metagenomes.</title>
        <authorList>
            <person name="Kawai M."/>
            <person name="Futagami T."/>
            <person name="Toyoda A."/>
            <person name="Takaki Y."/>
            <person name="Nishi S."/>
            <person name="Hori S."/>
            <person name="Arai W."/>
            <person name="Tsubouchi T."/>
            <person name="Morono Y."/>
            <person name="Uchiyama I."/>
            <person name="Ito T."/>
            <person name="Fujiyama A."/>
            <person name="Inagaki F."/>
            <person name="Takami H."/>
        </authorList>
    </citation>
    <scope>NUCLEOTIDE SEQUENCE</scope>
    <source>
        <strain evidence="5">Expedition CK06-06</strain>
    </source>
</reference>
<dbReference type="PANTHER" id="PTHR42832:SF3">
    <property type="entry name" value="L-GLUTAMINE--4-(METHYLSULFANYL)-2-OXOBUTANOATE AMINOTRANSFERASE"/>
    <property type="match status" value="1"/>
</dbReference>
<dbReference type="InterPro" id="IPR050881">
    <property type="entry name" value="LL-DAP_aminotransferase"/>
</dbReference>
<dbReference type="GO" id="GO:0008483">
    <property type="term" value="F:transaminase activity"/>
    <property type="evidence" value="ECO:0007669"/>
    <property type="project" value="UniProtKB-KW"/>
</dbReference>
<dbReference type="Pfam" id="PF00155">
    <property type="entry name" value="Aminotran_1_2"/>
    <property type="match status" value="1"/>
</dbReference>
<dbReference type="EMBL" id="BART01015697">
    <property type="protein sequence ID" value="GAG87753.1"/>
    <property type="molecule type" value="Genomic_DNA"/>
</dbReference>
<name>X1BU87_9ZZZZ</name>
<comment type="caution">
    <text evidence="5">The sequence shown here is derived from an EMBL/GenBank/DDBJ whole genome shotgun (WGS) entry which is preliminary data.</text>
</comment>
<dbReference type="PROSITE" id="PS00105">
    <property type="entry name" value="AA_TRANSFER_CLASS_1"/>
    <property type="match status" value="1"/>
</dbReference>
<dbReference type="CDD" id="cd00609">
    <property type="entry name" value="AAT_like"/>
    <property type="match status" value="1"/>
</dbReference>
<evidence type="ECO:0000259" key="4">
    <source>
        <dbReference type="Pfam" id="PF00155"/>
    </source>
</evidence>
<dbReference type="GO" id="GO:0030170">
    <property type="term" value="F:pyridoxal phosphate binding"/>
    <property type="evidence" value="ECO:0007669"/>
    <property type="project" value="InterPro"/>
</dbReference>
<feature type="domain" description="Aminotransferase class I/classII large" evidence="4">
    <location>
        <begin position="1"/>
        <end position="94"/>
    </location>
</feature>
<dbReference type="InterPro" id="IPR004839">
    <property type="entry name" value="Aminotransferase_I/II_large"/>
</dbReference>
<accession>X1BU87</accession>
<evidence type="ECO:0000256" key="1">
    <source>
        <dbReference type="ARBA" id="ARBA00001933"/>
    </source>
</evidence>
<keyword evidence="3" id="KW-0808">Transferase</keyword>
<evidence type="ECO:0000256" key="3">
    <source>
        <dbReference type="ARBA" id="ARBA00022679"/>
    </source>
</evidence>
<sequence>MYINYPNNPTSAICDINFFEKIVDFAEKNEIIICHDNTYSDTYRGNNKPMSFLNAGGAKNVGIELNSLSKTFNMTGWRIGYAVGNEEIIESLGKYSF</sequence>
<protein>
    <recommendedName>
        <fullName evidence="4">Aminotransferase class I/classII large domain-containing protein</fullName>
    </recommendedName>
</protein>
<dbReference type="InterPro" id="IPR015421">
    <property type="entry name" value="PyrdxlP-dep_Trfase_major"/>
</dbReference>
<evidence type="ECO:0000256" key="2">
    <source>
        <dbReference type="ARBA" id="ARBA00022576"/>
    </source>
</evidence>